<organism evidence="7 8">
    <name type="scientific">Holospora elegans E1</name>
    <dbReference type="NCBI Taxonomy" id="1427503"/>
    <lineage>
        <taxon>Bacteria</taxon>
        <taxon>Pseudomonadati</taxon>
        <taxon>Pseudomonadota</taxon>
        <taxon>Alphaproteobacteria</taxon>
        <taxon>Holosporales</taxon>
        <taxon>Holosporaceae</taxon>
        <taxon>Holospora</taxon>
    </lineage>
</organism>
<dbReference type="SUPFAM" id="SSF55781">
    <property type="entry name" value="GAF domain-like"/>
    <property type="match status" value="1"/>
</dbReference>
<keyword evidence="3 5" id="KW-0346">Stress response</keyword>
<gene>
    <name evidence="5" type="primary">hrcA</name>
    <name evidence="7" type="ORF">HE1_00982</name>
</gene>
<dbReference type="InterPro" id="IPR029016">
    <property type="entry name" value="GAF-like_dom_sf"/>
</dbReference>
<dbReference type="OrthoDB" id="9783139at2"/>
<feature type="domain" description="Heat-inducible transcription repressor HrcA C-terminal" evidence="6">
    <location>
        <begin position="110"/>
        <end position="322"/>
    </location>
</feature>
<evidence type="ECO:0000313" key="8">
    <source>
        <dbReference type="Proteomes" id="UP000024842"/>
    </source>
</evidence>
<comment type="caution">
    <text evidence="7">The sequence shown here is derived from an EMBL/GenBank/DDBJ whole genome shotgun (WGS) entry which is preliminary data.</text>
</comment>
<evidence type="ECO:0000256" key="4">
    <source>
        <dbReference type="ARBA" id="ARBA00023163"/>
    </source>
</evidence>
<dbReference type="InterPro" id="IPR002571">
    <property type="entry name" value="HrcA"/>
</dbReference>
<keyword evidence="8" id="KW-1185">Reference proteome</keyword>
<dbReference type="HAMAP" id="MF_00081">
    <property type="entry name" value="HrcA"/>
    <property type="match status" value="1"/>
</dbReference>
<dbReference type="Pfam" id="PF01628">
    <property type="entry name" value="HrcA"/>
    <property type="match status" value="1"/>
</dbReference>
<dbReference type="InterPro" id="IPR021153">
    <property type="entry name" value="HrcA_C"/>
</dbReference>
<dbReference type="GO" id="GO:0045892">
    <property type="term" value="P:negative regulation of DNA-templated transcription"/>
    <property type="evidence" value="ECO:0007669"/>
    <property type="project" value="UniProtKB-UniRule"/>
</dbReference>
<dbReference type="Proteomes" id="UP000024842">
    <property type="component" value="Unassembled WGS sequence"/>
</dbReference>
<dbReference type="AlphaFoldDB" id="A0A023DYR3"/>
<dbReference type="Gene3D" id="1.10.10.10">
    <property type="entry name" value="Winged helix-like DNA-binding domain superfamily/Winged helix DNA-binding domain"/>
    <property type="match status" value="1"/>
</dbReference>
<dbReference type="Gene3D" id="3.30.450.40">
    <property type="match status" value="1"/>
</dbReference>
<evidence type="ECO:0000259" key="6">
    <source>
        <dbReference type="Pfam" id="PF01628"/>
    </source>
</evidence>
<evidence type="ECO:0000256" key="5">
    <source>
        <dbReference type="HAMAP-Rule" id="MF_00081"/>
    </source>
</evidence>
<proteinExistence type="inferred from homology"/>
<dbReference type="InterPro" id="IPR036390">
    <property type="entry name" value="WH_DNA-bd_sf"/>
</dbReference>
<reference evidence="7 8" key="1">
    <citation type="journal article" date="2014" name="FEMS Microbiol. Lett.">
        <title>Draft genome sequences of three Holospora species (Holospora obtusa, Holospora undulata, and Holospora elegans), endonuclear symbiotic bacteria of the ciliate Paramecium caudatum.</title>
        <authorList>
            <person name="Dohra H."/>
            <person name="Tanaka K."/>
            <person name="Suzuki T."/>
            <person name="Fujishima M."/>
            <person name="Suzuki H."/>
        </authorList>
    </citation>
    <scope>NUCLEOTIDE SEQUENCE [LARGE SCALE GENOMIC DNA]</scope>
    <source>
        <strain evidence="7 8">E1</strain>
    </source>
</reference>
<evidence type="ECO:0000313" key="7">
    <source>
        <dbReference type="EMBL" id="GAJ46644.1"/>
    </source>
</evidence>
<protein>
    <recommendedName>
        <fullName evidence="5">Heat-inducible transcription repressor HrcA</fullName>
    </recommendedName>
</protein>
<dbReference type="InterPro" id="IPR036388">
    <property type="entry name" value="WH-like_DNA-bd_sf"/>
</dbReference>
<dbReference type="PANTHER" id="PTHR34824">
    <property type="entry name" value="HEAT-INDUCIBLE TRANSCRIPTION REPRESSOR HRCA"/>
    <property type="match status" value="1"/>
</dbReference>
<dbReference type="RefSeq" id="WP_006295186.1">
    <property type="nucleotide sequence ID" value="NZ_BAUP01000124.1"/>
</dbReference>
<keyword evidence="1 5" id="KW-0678">Repressor</keyword>
<dbReference type="PIRSF" id="PIRSF005485">
    <property type="entry name" value="HrcA"/>
    <property type="match status" value="1"/>
</dbReference>
<name>A0A023DYR3_9PROT</name>
<dbReference type="SUPFAM" id="SSF46785">
    <property type="entry name" value="Winged helix' DNA-binding domain"/>
    <property type="match status" value="1"/>
</dbReference>
<keyword evidence="2 5" id="KW-0805">Transcription regulation</keyword>
<evidence type="ECO:0000256" key="3">
    <source>
        <dbReference type="ARBA" id="ARBA00023016"/>
    </source>
</evidence>
<dbReference type="EMBL" id="BAUP01000124">
    <property type="protein sequence ID" value="GAJ46644.1"/>
    <property type="molecule type" value="Genomic_DNA"/>
</dbReference>
<sequence length="334" mass="38451">MASFSQKDLETLWHVIDIYLEIRSPVSSKRVAERLGFTKSSATLRSIMAKLEKDGLLSSEHCSSGRIPTSDALRLYVQKVRKVNYLCQATEDALQVAFRSWRVQFCPDGVIQTIASLCRCAGFFFMRSIRVPCLKHLDFIYIAPERAVGVLIFENETVSPYALRLPKRVTPRHLHSYHRYLNPHIVTDRSLSAVRQYVLHHESPEYLAECLENLEESVTLKQTSSQYMLIKGQSQLIDAISGATTLSTFQALLQWLEKEDALMHILSQLPRDPEDFYIFFGREHETFSFEGFNLVFTPFFRKDVQGAIGAIGPFYMDYQKVIPVIEKMTQFMKE</sequence>
<comment type="function">
    <text evidence="5">Negative regulator of class I heat shock genes (grpE-dnaK-dnaJ and groELS operons). Prevents heat-shock induction of these operons.</text>
</comment>
<evidence type="ECO:0000256" key="2">
    <source>
        <dbReference type="ARBA" id="ARBA00023015"/>
    </source>
</evidence>
<accession>A0A023DYR3</accession>
<dbReference type="PANTHER" id="PTHR34824:SF1">
    <property type="entry name" value="HEAT-INDUCIBLE TRANSCRIPTION REPRESSOR HRCA"/>
    <property type="match status" value="1"/>
</dbReference>
<evidence type="ECO:0000256" key="1">
    <source>
        <dbReference type="ARBA" id="ARBA00022491"/>
    </source>
</evidence>
<keyword evidence="4 5" id="KW-0804">Transcription</keyword>
<dbReference type="GO" id="GO:0003677">
    <property type="term" value="F:DNA binding"/>
    <property type="evidence" value="ECO:0007669"/>
    <property type="project" value="InterPro"/>
</dbReference>
<comment type="similarity">
    <text evidence="5">Belongs to the HrcA family.</text>
</comment>
<dbReference type="STRING" id="1427503.HE1_00982"/>